<dbReference type="EMBL" id="CAEZZW010000008">
    <property type="protein sequence ID" value="CAB4787396.1"/>
    <property type="molecule type" value="Genomic_DNA"/>
</dbReference>
<evidence type="ECO:0000313" key="4">
    <source>
        <dbReference type="EMBL" id="CAB4733624.1"/>
    </source>
</evidence>
<dbReference type="GO" id="GO:0016020">
    <property type="term" value="C:membrane"/>
    <property type="evidence" value="ECO:0007669"/>
    <property type="project" value="InterPro"/>
</dbReference>
<organism evidence="2">
    <name type="scientific">freshwater metagenome</name>
    <dbReference type="NCBI Taxonomy" id="449393"/>
    <lineage>
        <taxon>unclassified sequences</taxon>
        <taxon>metagenomes</taxon>
        <taxon>ecological metagenomes</taxon>
    </lineage>
</organism>
<keyword evidence="1" id="KW-0472">Membrane</keyword>
<dbReference type="EMBL" id="CAFBOC010000006">
    <property type="protein sequence ID" value="CAB4974900.1"/>
    <property type="molecule type" value="Genomic_DNA"/>
</dbReference>
<dbReference type="GO" id="GO:0004252">
    <property type="term" value="F:serine-type endopeptidase activity"/>
    <property type="evidence" value="ECO:0007669"/>
    <property type="project" value="InterPro"/>
</dbReference>
<dbReference type="AlphaFoldDB" id="A0A6J5ZLK1"/>
<dbReference type="EMBL" id="CAFBLD010000009">
    <property type="protein sequence ID" value="CAB4875739.1"/>
    <property type="molecule type" value="Genomic_DNA"/>
</dbReference>
<accession>A0A6J5ZLK1</accession>
<evidence type="ECO:0000313" key="8">
    <source>
        <dbReference type="EMBL" id="CAB4952710.1"/>
    </source>
</evidence>
<dbReference type="EMBL" id="CAEZXO010000007">
    <property type="protein sequence ID" value="CAB4699606.1"/>
    <property type="molecule type" value="Genomic_DNA"/>
</dbReference>
<keyword evidence="1" id="KW-0812">Transmembrane</keyword>
<dbReference type="CDD" id="cd06530">
    <property type="entry name" value="S26_SPase_I"/>
    <property type="match status" value="1"/>
</dbReference>
<dbReference type="NCBIfam" id="TIGR02228">
    <property type="entry name" value="sigpep_I_arch"/>
    <property type="match status" value="1"/>
</dbReference>
<evidence type="ECO:0000313" key="7">
    <source>
        <dbReference type="EMBL" id="CAB4875739.1"/>
    </source>
</evidence>
<evidence type="ECO:0000313" key="5">
    <source>
        <dbReference type="EMBL" id="CAB4787396.1"/>
    </source>
</evidence>
<feature type="transmembrane region" description="Helical" evidence="1">
    <location>
        <begin position="215"/>
        <end position="234"/>
    </location>
</feature>
<dbReference type="InterPro" id="IPR019533">
    <property type="entry name" value="Peptidase_S26"/>
</dbReference>
<reference evidence="2" key="1">
    <citation type="submission" date="2020-05" db="EMBL/GenBank/DDBJ databases">
        <authorList>
            <person name="Chiriac C."/>
            <person name="Salcher M."/>
            <person name="Ghai R."/>
            <person name="Kavagutti S V."/>
        </authorList>
    </citation>
    <scope>NUCLEOTIDE SEQUENCE</scope>
</reference>
<evidence type="ECO:0000313" key="6">
    <source>
        <dbReference type="EMBL" id="CAB4833101.1"/>
    </source>
</evidence>
<name>A0A6J5ZLK1_9ZZZZ</name>
<dbReference type="InterPro" id="IPR001733">
    <property type="entry name" value="Peptidase_S26B"/>
</dbReference>
<proteinExistence type="predicted"/>
<dbReference type="EMBL" id="CAFBNH010000008">
    <property type="protein sequence ID" value="CAB4952710.1"/>
    <property type="molecule type" value="Genomic_DNA"/>
</dbReference>
<dbReference type="GO" id="GO:0006465">
    <property type="term" value="P:signal peptide processing"/>
    <property type="evidence" value="ECO:0007669"/>
    <property type="project" value="InterPro"/>
</dbReference>
<dbReference type="PRINTS" id="PR00728">
    <property type="entry name" value="SIGNALPTASE"/>
</dbReference>
<evidence type="ECO:0000313" key="3">
    <source>
        <dbReference type="EMBL" id="CAB4699606.1"/>
    </source>
</evidence>
<keyword evidence="1" id="KW-1133">Transmembrane helix</keyword>
<evidence type="ECO:0000313" key="2">
    <source>
        <dbReference type="EMBL" id="CAB4343421.1"/>
    </source>
</evidence>
<dbReference type="EMBL" id="CAFABH010000037">
    <property type="protein sequence ID" value="CAB4833101.1"/>
    <property type="molecule type" value="Genomic_DNA"/>
</dbReference>
<feature type="transmembrane region" description="Helical" evidence="1">
    <location>
        <begin position="95"/>
        <end position="116"/>
    </location>
</feature>
<dbReference type="EMBL" id="CAFBQX010000005">
    <property type="protein sequence ID" value="CAB5073858.1"/>
    <property type="molecule type" value="Genomic_DNA"/>
</dbReference>
<sequence>MSDSTQPTRLPINSEINSLEPHLLGNTQMWIQDTGSVPESNVLITVSDTSGEHTFLVAGEKIIETKSSLFVQAPQERVVVGTRAWYPRVAAVFRWSGYVMAFILLTFAVFSFSGTVKARVVLTGSMVPTINPGDIILTTPPTTVAPKVGSIVAYVGRRFDGTAVGVFSHRIIGGDAQAGFIVKGDHNPSPDTQRPKIPDITGVVIFIIPMIGRFLTPRALLITVPLIFGLWLILDALKNE</sequence>
<gene>
    <name evidence="3" type="ORF">UFOPK2510_01237</name>
    <name evidence="4" type="ORF">UFOPK2718_01433</name>
    <name evidence="5" type="ORF">UFOPK2936_01389</name>
    <name evidence="6" type="ORF">UFOPK3174_01434</name>
    <name evidence="7" type="ORF">UFOPK3328_01342</name>
    <name evidence="8" type="ORF">UFOPK3779_01328</name>
    <name evidence="9" type="ORF">UFOPK3913_00739</name>
    <name evidence="2" type="ORF">UFOPK4107_01256</name>
    <name evidence="10" type="ORF">UFOPK4403_01003</name>
</gene>
<evidence type="ECO:0000313" key="10">
    <source>
        <dbReference type="EMBL" id="CAB5073858.1"/>
    </source>
</evidence>
<dbReference type="EMBL" id="CAESAE010000007">
    <property type="protein sequence ID" value="CAB4343421.1"/>
    <property type="molecule type" value="Genomic_DNA"/>
</dbReference>
<evidence type="ECO:0000313" key="9">
    <source>
        <dbReference type="EMBL" id="CAB4974900.1"/>
    </source>
</evidence>
<evidence type="ECO:0000256" key="1">
    <source>
        <dbReference type="SAM" id="Phobius"/>
    </source>
</evidence>
<protein>
    <submittedName>
        <fullName evidence="2">Unannotated protein</fullName>
    </submittedName>
</protein>
<dbReference type="EMBL" id="CAEZYM010000019">
    <property type="protein sequence ID" value="CAB4733624.1"/>
    <property type="molecule type" value="Genomic_DNA"/>
</dbReference>